<feature type="region of interest" description="Disordered" evidence="1">
    <location>
        <begin position="144"/>
        <end position="164"/>
    </location>
</feature>
<gene>
    <name evidence="2" type="ORF">CLV74_11417</name>
</gene>
<sequence length="164" mass="17919">MNVDCFSSAEGRALVSPSAYRVFVQDAAWLRLDDFMCRSVLGDISAEELAGWDAGEKVVFTRDQLDRVVLIHSIRVGLEHLFGCANGASEWLTMAHAAEDPVFAGRTPSQHIVCEGMIGLYQVLKRIDALAKDITSALGDFDNDDSYSSPSSDSAWANAPRLLH</sequence>
<evidence type="ECO:0008006" key="4">
    <source>
        <dbReference type="Google" id="ProtNLM"/>
    </source>
</evidence>
<evidence type="ECO:0000256" key="1">
    <source>
        <dbReference type="SAM" id="MobiDB-lite"/>
    </source>
</evidence>
<evidence type="ECO:0000313" key="3">
    <source>
        <dbReference type="Proteomes" id="UP000238392"/>
    </source>
</evidence>
<proteinExistence type="predicted"/>
<dbReference type="RefSeq" id="WP_106267144.1">
    <property type="nucleotide sequence ID" value="NZ_PVTQ01000014.1"/>
</dbReference>
<dbReference type="EMBL" id="PVTQ01000014">
    <property type="protein sequence ID" value="PRY85795.1"/>
    <property type="molecule type" value="Genomic_DNA"/>
</dbReference>
<dbReference type="Proteomes" id="UP000238392">
    <property type="component" value="Unassembled WGS sequence"/>
</dbReference>
<dbReference type="OrthoDB" id="117888at2"/>
<accession>A0A2T0WGK1</accession>
<comment type="caution">
    <text evidence="2">The sequence shown here is derived from an EMBL/GenBank/DDBJ whole genome shotgun (WGS) entry which is preliminary data.</text>
</comment>
<protein>
    <recommendedName>
        <fullName evidence="4">Antitoxin Xre/MbcA/ParS-like toxin-binding domain-containing protein</fullName>
    </recommendedName>
</protein>
<reference evidence="2 3" key="1">
    <citation type="submission" date="2018-03" db="EMBL/GenBank/DDBJ databases">
        <title>Genomic Encyclopedia of Archaeal and Bacterial Type Strains, Phase II (KMG-II): from individual species to whole genera.</title>
        <authorList>
            <person name="Goeker M."/>
        </authorList>
    </citation>
    <scope>NUCLEOTIDE SEQUENCE [LARGE SCALE GENOMIC DNA]</scope>
    <source>
        <strain evidence="2 3">DSM 100212</strain>
    </source>
</reference>
<organism evidence="2 3">
    <name type="scientific">Donghicola tyrosinivorans</name>
    <dbReference type="NCBI Taxonomy" id="1652492"/>
    <lineage>
        <taxon>Bacteria</taxon>
        <taxon>Pseudomonadati</taxon>
        <taxon>Pseudomonadota</taxon>
        <taxon>Alphaproteobacteria</taxon>
        <taxon>Rhodobacterales</taxon>
        <taxon>Roseobacteraceae</taxon>
        <taxon>Donghicola</taxon>
    </lineage>
</organism>
<name>A0A2T0WGK1_9RHOB</name>
<keyword evidence="3" id="KW-1185">Reference proteome</keyword>
<dbReference type="AlphaFoldDB" id="A0A2T0WGK1"/>
<evidence type="ECO:0000313" key="2">
    <source>
        <dbReference type="EMBL" id="PRY85795.1"/>
    </source>
</evidence>